<accession>A0AAV8XFJ4</accession>
<dbReference type="InterPro" id="IPR045249">
    <property type="entry name" value="HARBI1-like"/>
</dbReference>
<reference evidence="9" key="1">
    <citation type="journal article" date="2023" name="Insect Mol. Biol.">
        <title>Genome sequencing provides insights into the evolution of gene families encoding plant cell wall-degrading enzymes in longhorned beetles.</title>
        <authorList>
            <person name="Shin N.R."/>
            <person name="Okamura Y."/>
            <person name="Kirsch R."/>
            <person name="Pauchet Y."/>
        </authorList>
    </citation>
    <scope>NUCLEOTIDE SEQUENCE</scope>
    <source>
        <strain evidence="9">AMC_N1</strain>
    </source>
</reference>
<keyword evidence="6" id="KW-0378">Hydrolase</keyword>
<keyword evidence="7" id="KW-0539">Nucleus</keyword>
<dbReference type="GO" id="GO:0016787">
    <property type="term" value="F:hydrolase activity"/>
    <property type="evidence" value="ECO:0007669"/>
    <property type="project" value="UniProtKB-KW"/>
</dbReference>
<evidence type="ECO:0000256" key="3">
    <source>
        <dbReference type="ARBA" id="ARBA00006958"/>
    </source>
</evidence>
<gene>
    <name evidence="9" type="ORF">NQ318_009153</name>
</gene>
<keyword evidence="5" id="KW-0479">Metal-binding</keyword>
<dbReference type="EMBL" id="JAPWTK010000622">
    <property type="protein sequence ID" value="KAJ8937743.1"/>
    <property type="molecule type" value="Genomic_DNA"/>
</dbReference>
<dbReference type="Pfam" id="PF13359">
    <property type="entry name" value="DDE_Tnp_4"/>
    <property type="match status" value="1"/>
</dbReference>
<evidence type="ECO:0000313" key="9">
    <source>
        <dbReference type="EMBL" id="KAJ8937743.1"/>
    </source>
</evidence>
<dbReference type="GO" id="GO:0046872">
    <property type="term" value="F:metal ion binding"/>
    <property type="evidence" value="ECO:0007669"/>
    <property type="project" value="UniProtKB-KW"/>
</dbReference>
<name>A0AAV8XFJ4_9CUCU</name>
<evidence type="ECO:0000256" key="4">
    <source>
        <dbReference type="ARBA" id="ARBA00022722"/>
    </source>
</evidence>
<dbReference type="AlphaFoldDB" id="A0AAV8XFJ4"/>
<comment type="cofactor">
    <cofactor evidence="1">
        <name>a divalent metal cation</name>
        <dbReference type="ChEBI" id="CHEBI:60240"/>
    </cofactor>
</comment>
<organism evidence="9 10">
    <name type="scientific">Aromia moschata</name>
    <dbReference type="NCBI Taxonomy" id="1265417"/>
    <lineage>
        <taxon>Eukaryota</taxon>
        <taxon>Metazoa</taxon>
        <taxon>Ecdysozoa</taxon>
        <taxon>Arthropoda</taxon>
        <taxon>Hexapoda</taxon>
        <taxon>Insecta</taxon>
        <taxon>Pterygota</taxon>
        <taxon>Neoptera</taxon>
        <taxon>Endopterygota</taxon>
        <taxon>Coleoptera</taxon>
        <taxon>Polyphaga</taxon>
        <taxon>Cucujiformia</taxon>
        <taxon>Chrysomeloidea</taxon>
        <taxon>Cerambycidae</taxon>
        <taxon>Cerambycinae</taxon>
        <taxon>Callichromatini</taxon>
        <taxon>Aromia</taxon>
    </lineage>
</organism>
<sequence>MEELVLNELLDEHIDLNIVGQIVNNLIQPANFVGPPRVPAIRNHDYYEYVIPHYTPDDFKAHFRMSRETFQAHLNMLIIVENNQDIDYEDFKKKLLFTVWVLAKQESFLSVGDIFNFSKSTGHRAFMFFTRLIAGQVNNIIVWPNQQERQRISRVCEETSGIPGIIGAIDGCHIPIKAPPHNANDYYNRNNIHSIILQGVCNDKKQFTDIYVGAPGRVHDARVFRNSGIFALLSGNNPPIEATEHLLGDAAYPLLPFLMKPYQDNGHLGDQQVTFNIRMSGVRSLIERTFGLLKGKFRRLKYIDMSLIEAVPMVITAACVLHNFIISSDLEGNLDEDDDELEENLEQNGMEQDGIDDPNLNIGRAEIKRQFLASLL</sequence>
<evidence type="ECO:0000259" key="8">
    <source>
        <dbReference type="Pfam" id="PF13359"/>
    </source>
</evidence>
<feature type="domain" description="DDE Tnp4" evidence="8">
    <location>
        <begin position="169"/>
        <end position="323"/>
    </location>
</feature>
<dbReference type="InterPro" id="IPR027806">
    <property type="entry name" value="HARBI1_dom"/>
</dbReference>
<dbReference type="GO" id="GO:0004518">
    <property type="term" value="F:nuclease activity"/>
    <property type="evidence" value="ECO:0007669"/>
    <property type="project" value="UniProtKB-KW"/>
</dbReference>
<protein>
    <recommendedName>
        <fullName evidence="8">DDE Tnp4 domain-containing protein</fullName>
    </recommendedName>
</protein>
<evidence type="ECO:0000256" key="5">
    <source>
        <dbReference type="ARBA" id="ARBA00022723"/>
    </source>
</evidence>
<comment type="similarity">
    <text evidence="3">Belongs to the HARBI1 family.</text>
</comment>
<keyword evidence="4" id="KW-0540">Nuclease</keyword>
<dbReference type="PANTHER" id="PTHR22930:SF292">
    <property type="entry name" value="DDE TNP4 DOMAIN-CONTAINING PROTEIN"/>
    <property type="match status" value="1"/>
</dbReference>
<evidence type="ECO:0000256" key="1">
    <source>
        <dbReference type="ARBA" id="ARBA00001968"/>
    </source>
</evidence>
<evidence type="ECO:0000256" key="2">
    <source>
        <dbReference type="ARBA" id="ARBA00004123"/>
    </source>
</evidence>
<evidence type="ECO:0000313" key="10">
    <source>
        <dbReference type="Proteomes" id="UP001162162"/>
    </source>
</evidence>
<evidence type="ECO:0000256" key="7">
    <source>
        <dbReference type="ARBA" id="ARBA00023242"/>
    </source>
</evidence>
<evidence type="ECO:0000256" key="6">
    <source>
        <dbReference type="ARBA" id="ARBA00022801"/>
    </source>
</evidence>
<comment type="caution">
    <text evidence="9">The sequence shown here is derived from an EMBL/GenBank/DDBJ whole genome shotgun (WGS) entry which is preliminary data.</text>
</comment>
<dbReference type="GO" id="GO:0005634">
    <property type="term" value="C:nucleus"/>
    <property type="evidence" value="ECO:0007669"/>
    <property type="project" value="UniProtKB-SubCell"/>
</dbReference>
<dbReference type="Proteomes" id="UP001162162">
    <property type="component" value="Unassembled WGS sequence"/>
</dbReference>
<proteinExistence type="inferred from homology"/>
<comment type="subcellular location">
    <subcellularLocation>
        <location evidence="2">Nucleus</location>
    </subcellularLocation>
</comment>
<keyword evidence="10" id="KW-1185">Reference proteome</keyword>
<dbReference type="PANTHER" id="PTHR22930">
    <property type="match status" value="1"/>
</dbReference>